<comment type="similarity">
    <text evidence="2">Belongs to the insect chemoreceptor superfamily. Gustatory receptor (GR) family. Gr5a subfamily.</text>
</comment>
<organism evidence="11 12">
    <name type="scientific">Drosophila rubida</name>
    <dbReference type="NCBI Taxonomy" id="30044"/>
    <lineage>
        <taxon>Eukaryota</taxon>
        <taxon>Metazoa</taxon>
        <taxon>Ecdysozoa</taxon>
        <taxon>Arthropoda</taxon>
        <taxon>Hexapoda</taxon>
        <taxon>Insecta</taxon>
        <taxon>Pterygota</taxon>
        <taxon>Neoptera</taxon>
        <taxon>Endopterygota</taxon>
        <taxon>Diptera</taxon>
        <taxon>Brachycera</taxon>
        <taxon>Muscomorpha</taxon>
        <taxon>Ephydroidea</taxon>
        <taxon>Drosophilidae</taxon>
        <taxon>Drosophila</taxon>
    </lineage>
</organism>
<evidence type="ECO:0000313" key="12">
    <source>
        <dbReference type="Proteomes" id="UP001200034"/>
    </source>
</evidence>
<dbReference type="InterPro" id="IPR009318">
    <property type="entry name" value="Gustatory_rcpt"/>
</dbReference>
<comment type="subcellular location">
    <subcellularLocation>
        <location evidence="1">Cell membrane</location>
        <topology evidence="1">Multi-pass membrane protein</topology>
    </subcellularLocation>
</comment>
<evidence type="ECO:0000256" key="8">
    <source>
        <dbReference type="ARBA" id="ARBA00023224"/>
    </source>
</evidence>
<name>A0AAD4K0L0_9MUSC</name>
<keyword evidence="7 9" id="KW-0675">Receptor</keyword>
<comment type="function">
    <text evidence="9">Plays a role in the sugar gustatory response.</text>
</comment>
<dbReference type="Proteomes" id="UP001200034">
    <property type="component" value="Unassembled WGS sequence"/>
</dbReference>
<evidence type="ECO:0000256" key="6">
    <source>
        <dbReference type="ARBA" id="ARBA00023136"/>
    </source>
</evidence>
<feature type="transmembrane region" description="Helical" evidence="10">
    <location>
        <begin position="265"/>
        <end position="286"/>
    </location>
</feature>
<protein>
    <recommendedName>
        <fullName evidence="9">Gustatory receptor</fullName>
    </recommendedName>
</protein>
<gene>
    <name evidence="11" type="ORF">KR093_006243</name>
</gene>
<keyword evidence="3" id="KW-1003">Cell membrane</keyword>
<dbReference type="Pfam" id="PF06151">
    <property type="entry name" value="Trehalose_recp"/>
    <property type="match status" value="1"/>
</dbReference>
<keyword evidence="8 9" id="KW-0807">Transducer</keyword>
<evidence type="ECO:0000256" key="4">
    <source>
        <dbReference type="ARBA" id="ARBA00022692"/>
    </source>
</evidence>
<feature type="transmembrane region" description="Helical" evidence="10">
    <location>
        <begin position="203"/>
        <end position="222"/>
    </location>
</feature>
<dbReference type="GO" id="GO:0007165">
    <property type="term" value="P:signal transduction"/>
    <property type="evidence" value="ECO:0007669"/>
    <property type="project" value="UniProtKB-KW"/>
</dbReference>
<keyword evidence="5 10" id="KW-1133">Transmembrane helix</keyword>
<evidence type="ECO:0000256" key="9">
    <source>
        <dbReference type="PIRNR" id="PIRNR038981"/>
    </source>
</evidence>
<sequence>MPQGEAFHRAVSQVLFITQIYGLLPVSNIRSHDVRNIKFRWLSPRTLYSAIILLLNFCEFGAVLNHVIEVGINFHTSSTLALYVVCLLEHVFFWKLAFNWHRIMKHCQYVEQLFLSIPYRFYDEYNMKRRINIVVGVIMSSALIEHCLLLANSFHLSNLERTQCNINVSYLESVYKWERPHLYHILPYKIWLLPLLEWVNETIAYPRSFTDCFLMCIGIGLASRFHQLHRRIAAVHKKVMPPIFWTEVRQHYLALKRLVRMLDAAIAPLVLLAFGNNMSFICFQLFNSFKNIGVDAIVMVAFWYSLIFAVARTTLTIFVTASINDYELKIITALRDVPSKAWTTEVQRFSEQLGNDMTALSGNGFFYLTRQLVLAMGTTIITYELMISDVINQATIRQRTVYC</sequence>
<evidence type="ECO:0000256" key="5">
    <source>
        <dbReference type="ARBA" id="ARBA00022989"/>
    </source>
</evidence>
<keyword evidence="4 10" id="KW-0812">Transmembrane</keyword>
<accession>A0AAD4K0L0</accession>
<dbReference type="PIRSF" id="PIRSF038981">
    <property type="entry name" value="GRP"/>
    <property type="match status" value="1"/>
</dbReference>
<proteinExistence type="inferred from homology"/>
<evidence type="ECO:0000256" key="2">
    <source>
        <dbReference type="ARBA" id="ARBA00005327"/>
    </source>
</evidence>
<feature type="transmembrane region" description="Helical" evidence="10">
    <location>
        <begin position="80"/>
        <end position="98"/>
    </location>
</feature>
<comment type="caution">
    <text evidence="11">The sequence shown here is derived from an EMBL/GenBank/DDBJ whole genome shotgun (WGS) entry which is preliminary data.</text>
</comment>
<evidence type="ECO:0000313" key="11">
    <source>
        <dbReference type="EMBL" id="KAH8371101.1"/>
    </source>
</evidence>
<feature type="transmembrane region" description="Helical" evidence="10">
    <location>
        <begin position="131"/>
        <end position="151"/>
    </location>
</feature>
<evidence type="ECO:0000256" key="3">
    <source>
        <dbReference type="ARBA" id="ARBA00022475"/>
    </source>
</evidence>
<evidence type="ECO:0000256" key="10">
    <source>
        <dbReference type="SAM" id="Phobius"/>
    </source>
</evidence>
<evidence type="ECO:0000256" key="7">
    <source>
        <dbReference type="ARBA" id="ARBA00023170"/>
    </source>
</evidence>
<feature type="transmembrane region" description="Helical" evidence="10">
    <location>
        <begin position="6"/>
        <end position="26"/>
    </location>
</feature>
<keyword evidence="12" id="KW-1185">Reference proteome</keyword>
<dbReference type="PANTHER" id="PTHR21421:SF35">
    <property type="entry name" value="GUSTATORY RECEPTOR FOR SUGAR TASTE 64B-RELATED"/>
    <property type="match status" value="1"/>
</dbReference>
<dbReference type="PANTHER" id="PTHR21421">
    <property type="entry name" value="GUSTATORY RECEPTOR"/>
    <property type="match status" value="1"/>
</dbReference>
<dbReference type="GO" id="GO:0005886">
    <property type="term" value="C:plasma membrane"/>
    <property type="evidence" value="ECO:0007669"/>
    <property type="project" value="UniProtKB-SubCell"/>
</dbReference>
<evidence type="ECO:0000256" key="1">
    <source>
        <dbReference type="ARBA" id="ARBA00004651"/>
    </source>
</evidence>
<feature type="transmembrane region" description="Helical" evidence="10">
    <location>
        <begin position="47"/>
        <end position="68"/>
    </location>
</feature>
<dbReference type="GO" id="GO:0033041">
    <property type="term" value="F:sweet taste receptor activity"/>
    <property type="evidence" value="ECO:0007669"/>
    <property type="project" value="TreeGrafter"/>
</dbReference>
<reference evidence="11" key="1">
    <citation type="journal article" date="2021" name="Mol. Ecol. Resour.">
        <title>Phylogenomic analyses of the genus Drosophila reveals genomic signals of climate adaptation.</title>
        <authorList>
            <person name="Li F."/>
            <person name="Rane R.V."/>
            <person name="Luria V."/>
            <person name="Xiong Z."/>
            <person name="Chen J."/>
            <person name="Li Z."/>
            <person name="Catullo R.A."/>
            <person name="Griffin P.C."/>
            <person name="Schiffer M."/>
            <person name="Pearce S."/>
            <person name="Lee S.F."/>
            <person name="McElroy K."/>
            <person name="Stocker A."/>
            <person name="Shirriffs J."/>
            <person name="Cockerell F."/>
            <person name="Coppin C."/>
            <person name="Sgro C.M."/>
            <person name="Karger A."/>
            <person name="Cain J.W."/>
            <person name="Weber J.A."/>
            <person name="Santpere G."/>
            <person name="Kirschner M.W."/>
            <person name="Hoffmann A.A."/>
            <person name="Oakeshott J.G."/>
            <person name="Zhang G."/>
        </authorList>
    </citation>
    <scope>NUCLEOTIDE SEQUENCE</scope>
    <source>
        <strain evidence="11">BGI-SZ-2011g</strain>
    </source>
</reference>
<keyword evidence="6 10" id="KW-0472">Membrane</keyword>
<feature type="transmembrane region" description="Helical" evidence="10">
    <location>
        <begin position="292"/>
        <end position="311"/>
    </location>
</feature>
<dbReference type="EMBL" id="JAJJHW010002585">
    <property type="protein sequence ID" value="KAH8371101.1"/>
    <property type="molecule type" value="Genomic_DNA"/>
</dbReference>
<dbReference type="AlphaFoldDB" id="A0AAD4K0L0"/>